<dbReference type="Proteomes" id="UP001501057">
    <property type="component" value="Unassembled WGS sequence"/>
</dbReference>
<name>A0ABN2JTM9_9ACTN</name>
<reference evidence="3 4" key="1">
    <citation type="journal article" date="2019" name="Int. J. Syst. Evol. Microbiol.">
        <title>The Global Catalogue of Microorganisms (GCM) 10K type strain sequencing project: providing services to taxonomists for standard genome sequencing and annotation.</title>
        <authorList>
            <consortium name="The Broad Institute Genomics Platform"/>
            <consortium name="The Broad Institute Genome Sequencing Center for Infectious Disease"/>
            <person name="Wu L."/>
            <person name="Ma J."/>
        </authorList>
    </citation>
    <scope>NUCLEOTIDE SEQUENCE [LARGE SCALE GENOMIC DNA]</scope>
    <source>
        <strain evidence="3 4">JCM 13518</strain>
    </source>
</reference>
<evidence type="ECO:0000256" key="2">
    <source>
        <dbReference type="SAM" id="SignalP"/>
    </source>
</evidence>
<evidence type="ECO:0000313" key="4">
    <source>
        <dbReference type="Proteomes" id="UP001501057"/>
    </source>
</evidence>
<organism evidence="3 4">
    <name type="scientific">Aeromicrobium alkaliterrae</name>
    <dbReference type="NCBI Taxonomy" id="302168"/>
    <lineage>
        <taxon>Bacteria</taxon>
        <taxon>Bacillati</taxon>
        <taxon>Actinomycetota</taxon>
        <taxon>Actinomycetes</taxon>
        <taxon>Propionibacteriales</taxon>
        <taxon>Nocardioidaceae</taxon>
        <taxon>Aeromicrobium</taxon>
    </lineage>
</organism>
<feature type="chain" id="PRO_5045354937" description="Secreted protein" evidence="2">
    <location>
        <begin position="39"/>
        <end position="101"/>
    </location>
</feature>
<comment type="caution">
    <text evidence="3">The sequence shown here is derived from an EMBL/GenBank/DDBJ whole genome shotgun (WGS) entry which is preliminary data.</text>
</comment>
<feature type="transmembrane region" description="Helical" evidence="1">
    <location>
        <begin position="54"/>
        <end position="77"/>
    </location>
</feature>
<keyword evidence="1" id="KW-1133">Transmembrane helix</keyword>
<sequence length="101" mass="10784">MAPHYGRYDGRMSTPSRLLALVTSVIALLLVAPAAAMADTPVTWEQEEGLGWLGYSVLLVGIPVGLIAVIWVLTALLSRNNYVPPAPGNEIHVSTGDVDHH</sequence>
<accession>A0ABN2JTM9</accession>
<feature type="signal peptide" evidence="2">
    <location>
        <begin position="1"/>
        <end position="38"/>
    </location>
</feature>
<keyword evidence="4" id="KW-1185">Reference proteome</keyword>
<keyword evidence="1" id="KW-0812">Transmembrane</keyword>
<keyword evidence="1" id="KW-0472">Membrane</keyword>
<keyword evidence="2" id="KW-0732">Signal</keyword>
<gene>
    <name evidence="3" type="ORF">GCM10009710_18060</name>
</gene>
<dbReference type="EMBL" id="BAAAME010000004">
    <property type="protein sequence ID" value="GAA1738148.1"/>
    <property type="molecule type" value="Genomic_DNA"/>
</dbReference>
<evidence type="ECO:0000256" key="1">
    <source>
        <dbReference type="SAM" id="Phobius"/>
    </source>
</evidence>
<evidence type="ECO:0008006" key="5">
    <source>
        <dbReference type="Google" id="ProtNLM"/>
    </source>
</evidence>
<proteinExistence type="predicted"/>
<protein>
    <recommendedName>
        <fullName evidence="5">Secreted protein</fullName>
    </recommendedName>
</protein>
<evidence type="ECO:0000313" key="3">
    <source>
        <dbReference type="EMBL" id="GAA1738148.1"/>
    </source>
</evidence>